<protein>
    <submittedName>
        <fullName evidence="4">Nucleoside hydrolase</fullName>
        <ecNumber evidence="4">3.2.2.-</ecNumber>
    </submittedName>
</protein>
<name>A0ABY8V0T6_9BACI</name>
<sequence>MKKDETHWAGNGDGLLKNVLIFTDIGVDDTFALLYAFNHPEIRVVGVVAGFGNVSKEKVTRNAYYVLKQLNKVSVPLISGASRAFAGDEPTYYEEIHGISGLGNIETEIEEFTFYNFDKVFEIIDETEDLVIVNMGRLTSLAMAYIISPERMQRTSRVVIMGGAFLVPGNVTPYAEANFFGDPVAANVVLENTGPDKIVLCPLNASMKGVITPYIVENIVSESVTEIGSLIGKLYEPYYAFYQKQHPSLNGAPMHDLLTIVYVSNPSLFKSVKRNVTVEESSYLTTGVSVADFRDQPQVNETFNNYCEILLDIDYPSFITEITTTIIGNI</sequence>
<dbReference type="InterPro" id="IPR001910">
    <property type="entry name" value="Inosine/uridine_hydrolase_dom"/>
</dbReference>
<keyword evidence="2 4" id="KW-0326">Glycosidase</keyword>
<dbReference type="EC" id="3.2.2.-" evidence="4"/>
<dbReference type="PANTHER" id="PTHR12304:SF4">
    <property type="entry name" value="URIDINE NUCLEOSIDASE"/>
    <property type="match status" value="1"/>
</dbReference>
<dbReference type="GO" id="GO:0016798">
    <property type="term" value="F:hydrolase activity, acting on glycosyl bonds"/>
    <property type="evidence" value="ECO:0007669"/>
    <property type="project" value="UniProtKB-KW"/>
</dbReference>
<feature type="domain" description="Inosine/uridine-preferring nucleoside hydrolase" evidence="3">
    <location>
        <begin position="19"/>
        <end position="319"/>
    </location>
</feature>
<keyword evidence="5" id="KW-1185">Reference proteome</keyword>
<gene>
    <name evidence="4" type="ORF">QNI29_07825</name>
</gene>
<dbReference type="Proteomes" id="UP001236652">
    <property type="component" value="Chromosome"/>
</dbReference>
<keyword evidence="1 4" id="KW-0378">Hydrolase</keyword>
<organism evidence="4 5">
    <name type="scientific">Pontibacillus chungwhensis</name>
    <dbReference type="NCBI Taxonomy" id="265426"/>
    <lineage>
        <taxon>Bacteria</taxon>
        <taxon>Bacillati</taxon>
        <taxon>Bacillota</taxon>
        <taxon>Bacilli</taxon>
        <taxon>Bacillales</taxon>
        <taxon>Bacillaceae</taxon>
        <taxon>Pontibacillus</taxon>
    </lineage>
</organism>
<dbReference type="Pfam" id="PF01156">
    <property type="entry name" value="IU_nuc_hydro"/>
    <property type="match status" value="1"/>
</dbReference>
<dbReference type="PANTHER" id="PTHR12304">
    <property type="entry name" value="INOSINE-URIDINE PREFERRING NUCLEOSIDE HYDROLASE"/>
    <property type="match status" value="1"/>
</dbReference>
<dbReference type="Gene3D" id="3.90.245.10">
    <property type="entry name" value="Ribonucleoside hydrolase-like"/>
    <property type="match status" value="1"/>
</dbReference>
<dbReference type="RefSeq" id="WP_231415837.1">
    <property type="nucleotide sequence ID" value="NZ_CP126446.1"/>
</dbReference>
<dbReference type="EMBL" id="CP126446">
    <property type="protein sequence ID" value="WIF99555.1"/>
    <property type="molecule type" value="Genomic_DNA"/>
</dbReference>
<evidence type="ECO:0000313" key="4">
    <source>
        <dbReference type="EMBL" id="WIF99555.1"/>
    </source>
</evidence>
<dbReference type="CDD" id="cd00455">
    <property type="entry name" value="nuc_hydro"/>
    <property type="match status" value="1"/>
</dbReference>
<dbReference type="InterPro" id="IPR036452">
    <property type="entry name" value="Ribo_hydro-like"/>
</dbReference>
<evidence type="ECO:0000256" key="2">
    <source>
        <dbReference type="ARBA" id="ARBA00023295"/>
    </source>
</evidence>
<dbReference type="InterPro" id="IPR023186">
    <property type="entry name" value="IUNH"/>
</dbReference>
<evidence type="ECO:0000259" key="3">
    <source>
        <dbReference type="Pfam" id="PF01156"/>
    </source>
</evidence>
<accession>A0ABY8V0T6</accession>
<evidence type="ECO:0000256" key="1">
    <source>
        <dbReference type="ARBA" id="ARBA00022801"/>
    </source>
</evidence>
<proteinExistence type="predicted"/>
<reference evidence="4 5" key="1">
    <citation type="submission" date="2023-05" db="EMBL/GenBank/DDBJ databases">
        <title>Comparative genomics reveals the evidence of polycyclic aromatic hydrocarbons degradation in moderately halophilic genus Pontibacillus.</title>
        <authorList>
            <person name="Yang H."/>
            <person name="Qian Z."/>
        </authorList>
    </citation>
    <scope>NUCLEOTIDE SEQUENCE [LARGE SCALE GENOMIC DNA]</scope>
    <source>
        <strain evidence="5">HN14</strain>
    </source>
</reference>
<dbReference type="SUPFAM" id="SSF53590">
    <property type="entry name" value="Nucleoside hydrolase"/>
    <property type="match status" value="1"/>
</dbReference>
<evidence type="ECO:0000313" key="5">
    <source>
        <dbReference type="Proteomes" id="UP001236652"/>
    </source>
</evidence>